<keyword evidence="1 4" id="KW-0378">Hydrolase</keyword>
<dbReference type="GO" id="GO:0046559">
    <property type="term" value="F:alpha-glucuronidase activity"/>
    <property type="evidence" value="ECO:0007669"/>
    <property type="project" value="InterPro"/>
</dbReference>
<name>A0A178ICM1_9BACT</name>
<dbReference type="Pfam" id="PF17829">
    <property type="entry name" value="GH115_C"/>
    <property type="match status" value="1"/>
</dbReference>
<dbReference type="SUPFAM" id="SSF55545">
    <property type="entry name" value="beta-N-acetylhexosaminidase-like domain"/>
    <property type="match status" value="1"/>
</dbReference>
<dbReference type="PANTHER" id="PTHR37842">
    <property type="match status" value="1"/>
</dbReference>
<dbReference type="Proteomes" id="UP000078486">
    <property type="component" value="Unassembled WGS sequence"/>
</dbReference>
<sequence length="858" mass="96977">MACSQQIISEKSLPGYFALIDPQNVPVICTDPGDKDLVQRAAGFLRRDLNAVTGREAEIMKQPPASARTVVILGTIDSSETIQKLAAQKKIDISKLKNQWDAYLIQAVEHPMEDVANALVIVGSNKRGVAYGVFELSRQMGVSPWYWWADVPVKKKSEIYIKSNTQLTDAPKVKYRGIFINDEAPCLTGWSDEKFGGRNHKMYEKVFELLLRLKGNYLWPAMWRDRFFEDDPLNAQLADEYGIVMSTSHHEPMMRNANEWKRHGKGEWDYETNGQSFRDYWKKGIERMGGRESIVTVGMRGERDRPMTKDGTPIELLTRIINDQRDIIADVTGKPASETPQLWAIYKEVQDYYDKGMQVPDDITLLFCDDNWGNIRRVPKAAEMSRPGGSGVYYHFDFVGGPRSYKWINSNSISRIWEQMHLAYEHNMRTIWIVNVGDIKPMEFPISFFLDYAWNPEKISASDLPHYAVSWAADQFGENFGSQIGKIIFEYSSLNNRPKPEVLDVDIYSLHNYDEAQRVTREYKNLLAAARRAGAQLAPEYEAAYFELVLHPVEALANLNELYTTIALNRDAATRKDPAANTLADKARELFANDEALSDKYNSLLGGKWNHMMDQPHIGKGEAFRMLEKQQMPEVKYAPADSPPITAAPAAVLPSTSQKQIPGGAKGNIFYEADAVVSMNAENYSRASNANGIEWTIIPGIGRTGAGLTIFPVTASVQSPGKKGSPCVEYEFYTYSKDDVTIHGYFCPTLNFRNAPKGLRYAISIDDEVPQIISINQDGRRKTWEKWVAYNIIIPSSKHRIATSGRHVMKFWLVDAGPVVQKFVLDFGGMKKSHLGPPETLFKNFEPAFFESAQEVLP</sequence>
<feature type="domain" description="Alpha glucuronidase N-terminal" evidence="2">
    <location>
        <begin position="41"/>
        <end position="136"/>
    </location>
</feature>
<dbReference type="STRING" id="1184151.AW736_23485"/>
<dbReference type="InterPro" id="IPR031924">
    <property type="entry name" value="GH115"/>
</dbReference>
<protein>
    <submittedName>
        <fullName evidence="4">Glycosyhydrolase</fullName>
    </submittedName>
</protein>
<dbReference type="Pfam" id="PF15979">
    <property type="entry name" value="Glyco_hydro_115"/>
    <property type="match status" value="1"/>
</dbReference>
<dbReference type="GO" id="GO:0045493">
    <property type="term" value="P:xylan catabolic process"/>
    <property type="evidence" value="ECO:0007669"/>
    <property type="project" value="InterPro"/>
</dbReference>
<dbReference type="InterPro" id="IPR029018">
    <property type="entry name" value="Hex-like_dom2"/>
</dbReference>
<dbReference type="Pfam" id="PF03648">
    <property type="entry name" value="Glyco_hydro_67N"/>
    <property type="match status" value="1"/>
</dbReference>
<evidence type="ECO:0000313" key="4">
    <source>
        <dbReference type="EMBL" id="OAM87371.1"/>
    </source>
</evidence>
<feature type="domain" description="Gylcosyl hydrolase 115 C-terminal" evidence="3">
    <location>
        <begin position="670"/>
        <end position="839"/>
    </location>
</feature>
<dbReference type="InterPro" id="IPR041437">
    <property type="entry name" value="GH115_C"/>
</dbReference>
<keyword evidence="5" id="KW-1185">Reference proteome</keyword>
<dbReference type="PANTHER" id="PTHR37842:SF2">
    <property type="entry name" value="GYLCOSYL HYDROLASE 115 C-TERMINAL DOMAIN-CONTAINING PROTEIN"/>
    <property type="match status" value="1"/>
</dbReference>
<evidence type="ECO:0000313" key="5">
    <source>
        <dbReference type="Proteomes" id="UP000078486"/>
    </source>
</evidence>
<proteinExistence type="predicted"/>
<gene>
    <name evidence="4" type="ORF">AW736_23485</name>
</gene>
<dbReference type="Gene3D" id="3.20.20.520">
    <property type="entry name" value="Glycosyl hydrolase family 115"/>
    <property type="match status" value="1"/>
</dbReference>
<dbReference type="Gene3D" id="1.20.58.2150">
    <property type="match status" value="1"/>
</dbReference>
<evidence type="ECO:0000256" key="1">
    <source>
        <dbReference type="ARBA" id="ARBA00022801"/>
    </source>
</evidence>
<organism evidence="4 5">
    <name type="scientific">Termitidicoccus mucosus</name>
    <dbReference type="NCBI Taxonomy" id="1184151"/>
    <lineage>
        <taxon>Bacteria</taxon>
        <taxon>Pseudomonadati</taxon>
        <taxon>Verrucomicrobiota</taxon>
        <taxon>Opitutia</taxon>
        <taxon>Opitutales</taxon>
        <taxon>Opitutaceae</taxon>
        <taxon>Termitidicoccus</taxon>
    </lineage>
</organism>
<dbReference type="InterPro" id="IPR042301">
    <property type="entry name" value="GH115_sf"/>
</dbReference>
<dbReference type="InterPro" id="IPR005154">
    <property type="entry name" value="Glyco_hydro_67_aGlcAse_N"/>
</dbReference>
<accession>A0A178ICM1</accession>
<reference evidence="4 5" key="1">
    <citation type="submission" date="2016-01" db="EMBL/GenBank/DDBJ databases">
        <title>High potential of lignocellulose degradation of a new Verrucomicrobia species.</title>
        <authorList>
            <person name="Wang Y."/>
            <person name="Shi Y."/>
            <person name="Qiu Z."/>
            <person name="Liu S."/>
            <person name="Yang H."/>
        </authorList>
    </citation>
    <scope>NUCLEOTIDE SEQUENCE [LARGE SCALE GENOMIC DNA]</scope>
    <source>
        <strain evidence="4 5">TSB47</strain>
    </source>
</reference>
<evidence type="ECO:0000259" key="2">
    <source>
        <dbReference type="Pfam" id="PF03648"/>
    </source>
</evidence>
<dbReference type="Gene3D" id="3.30.379.10">
    <property type="entry name" value="Chitobiase/beta-hexosaminidase domain 2-like"/>
    <property type="match status" value="1"/>
</dbReference>
<dbReference type="AlphaFoldDB" id="A0A178ICM1"/>
<dbReference type="EMBL" id="LRRQ01000174">
    <property type="protein sequence ID" value="OAM87371.1"/>
    <property type="molecule type" value="Genomic_DNA"/>
</dbReference>
<evidence type="ECO:0000259" key="3">
    <source>
        <dbReference type="Pfam" id="PF17829"/>
    </source>
</evidence>
<dbReference type="Gene3D" id="2.60.120.1620">
    <property type="match status" value="1"/>
</dbReference>
<comment type="caution">
    <text evidence="4">The sequence shown here is derived from an EMBL/GenBank/DDBJ whole genome shotgun (WGS) entry which is preliminary data.</text>
</comment>